<dbReference type="EMBL" id="LAZR01002631">
    <property type="protein sequence ID" value="KKN27513.1"/>
    <property type="molecule type" value="Genomic_DNA"/>
</dbReference>
<dbReference type="AlphaFoldDB" id="A0A0F9SDP4"/>
<name>A0A0F9SDP4_9ZZZZ</name>
<organism evidence="1">
    <name type="scientific">marine sediment metagenome</name>
    <dbReference type="NCBI Taxonomy" id="412755"/>
    <lineage>
        <taxon>unclassified sequences</taxon>
        <taxon>metagenomes</taxon>
        <taxon>ecological metagenomes</taxon>
    </lineage>
</organism>
<comment type="caution">
    <text evidence="1">The sequence shown here is derived from an EMBL/GenBank/DDBJ whole genome shotgun (WGS) entry which is preliminary data.</text>
</comment>
<sequence>MAQGVRVRAGKQLRHPIDIERLTVTDRDDGGVDETWMTLTPAGWWASVEPISGDEFFLQGEQTEGRVTHKVTMRHFDGLTVKDRIIHNGRALNIAAVLDVEERGVKTVVMCREAT</sequence>
<dbReference type="Pfam" id="PF05521">
    <property type="entry name" value="Phage_HCP"/>
    <property type="match status" value="1"/>
</dbReference>
<accession>A0A0F9SDP4</accession>
<dbReference type="InterPro" id="IPR008767">
    <property type="entry name" value="Phage_SPP1_head-tail_adaptor"/>
</dbReference>
<proteinExistence type="predicted"/>
<evidence type="ECO:0000313" key="1">
    <source>
        <dbReference type="EMBL" id="KKN27513.1"/>
    </source>
</evidence>
<dbReference type="NCBIfam" id="TIGR01563">
    <property type="entry name" value="gp16_SPP1"/>
    <property type="match status" value="1"/>
</dbReference>
<dbReference type="Gene3D" id="2.40.10.270">
    <property type="entry name" value="Bacteriophage SPP1 head-tail adaptor protein"/>
    <property type="match status" value="1"/>
</dbReference>
<evidence type="ECO:0008006" key="2">
    <source>
        <dbReference type="Google" id="ProtNLM"/>
    </source>
</evidence>
<dbReference type="InterPro" id="IPR038666">
    <property type="entry name" value="SSP1_head-tail_sf"/>
</dbReference>
<reference evidence="1" key="1">
    <citation type="journal article" date="2015" name="Nature">
        <title>Complex archaea that bridge the gap between prokaryotes and eukaryotes.</title>
        <authorList>
            <person name="Spang A."/>
            <person name="Saw J.H."/>
            <person name="Jorgensen S.L."/>
            <person name="Zaremba-Niedzwiedzka K."/>
            <person name="Martijn J."/>
            <person name="Lind A.E."/>
            <person name="van Eijk R."/>
            <person name="Schleper C."/>
            <person name="Guy L."/>
            <person name="Ettema T.J."/>
        </authorList>
    </citation>
    <scope>NUCLEOTIDE SEQUENCE</scope>
</reference>
<protein>
    <recommendedName>
        <fullName evidence="2">Phage head-tail adaptor</fullName>
    </recommendedName>
</protein>
<gene>
    <name evidence="1" type="ORF">LCGC14_0863970</name>
</gene>